<dbReference type="InParanoid" id="D3AW09"/>
<organism evidence="1 2">
    <name type="scientific">Heterostelium pallidum (strain ATCC 26659 / Pp 5 / PN500)</name>
    <name type="common">Cellular slime mold</name>
    <name type="synonym">Polysphondylium pallidum</name>
    <dbReference type="NCBI Taxonomy" id="670386"/>
    <lineage>
        <taxon>Eukaryota</taxon>
        <taxon>Amoebozoa</taxon>
        <taxon>Evosea</taxon>
        <taxon>Eumycetozoa</taxon>
        <taxon>Dictyostelia</taxon>
        <taxon>Acytosteliales</taxon>
        <taxon>Acytosteliaceae</taxon>
        <taxon>Heterostelium</taxon>
    </lineage>
</organism>
<name>D3AW09_HETP5</name>
<dbReference type="RefSeq" id="XP_020438587.1">
    <property type="nucleotide sequence ID" value="XM_020571313.1"/>
</dbReference>
<keyword evidence="2" id="KW-1185">Reference proteome</keyword>
<protein>
    <submittedName>
        <fullName evidence="1">Uncharacterized protein</fullName>
    </submittedName>
</protein>
<evidence type="ECO:0000313" key="2">
    <source>
        <dbReference type="Proteomes" id="UP000001396"/>
    </source>
</evidence>
<dbReference type="Proteomes" id="UP000001396">
    <property type="component" value="Unassembled WGS sequence"/>
</dbReference>
<accession>D3AW09</accession>
<dbReference type="GeneID" id="31355810"/>
<sequence length="326" mass="35688">MREISVLYTNQMFKFSTIFLVLTFIVSAFSEFGPKVYLCAPCANNTLQECGAAGALTCVDIPLNRCYASNDVCSGFLGKTHYISPKGSGVFISDFYTSVDSCNQHLNPISITQNCGDCLDGYTLVCPTDSSSNNMKAFEIVALSFKRFLTLKISIGTSIEDEVRLTKFSNACASAGSVSLCYSCLNNTKQECGASGTIKCVAIPFDKCFNFNDVCSGAPTIEAYYVFPVNSGEASLNIYTSIDTCNQKFHPNSSSLDCTYCVDGVTILCDSDNAASNNFQSFRIVAISLLLIRMSKTEVSNFNRGNRHLLNKEILIINFYFINTEL</sequence>
<reference evidence="1 2" key="1">
    <citation type="journal article" date="2011" name="Genome Res.">
        <title>Phylogeny-wide analysis of social amoeba genomes highlights ancient origins for complex intercellular communication.</title>
        <authorList>
            <person name="Heidel A.J."/>
            <person name="Lawal H.M."/>
            <person name="Felder M."/>
            <person name="Schilde C."/>
            <person name="Helps N.R."/>
            <person name="Tunggal B."/>
            <person name="Rivero F."/>
            <person name="John U."/>
            <person name="Schleicher M."/>
            <person name="Eichinger L."/>
            <person name="Platzer M."/>
            <person name="Noegel A.A."/>
            <person name="Schaap P."/>
            <person name="Gloeckner G."/>
        </authorList>
    </citation>
    <scope>NUCLEOTIDE SEQUENCE [LARGE SCALE GENOMIC DNA]</scope>
    <source>
        <strain evidence="2">ATCC 26659 / Pp 5 / PN500</strain>
    </source>
</reference>
<evidence type="ECO:0000313" key="1">
    <source>
        <dbReference type="EMBL" id="EFA86482.1"/>
    </source>
</evidence>
<gene>
    <name evidence="1" type="ORF">PPL_00276</name>
</gene>
<dbReference type="EMBL" id="ADBJ01000002">
    <property type="protein sequence ID" value="EFA86482.1"/>
    <property type="molecule type" value="Genomic_DNA"/>
</dbReference>
<dbReference type="AlphaFoldDB" id="D3AW09"/>
<comment type="caution">
    <text evidence="1">The sequence shown here is derived from an EMBL/GenBank/DDBJ whole genome shotgun (WGS) entry which is preliminary data.</text>
</comment>
<proteinExistence type="predicted"/>